<sequence length="122" mass="13668">NNYIIGWDSPASLHILRPYGGQPKVTINVTLSLIFHEVVEGEPTSGKQPWELYKNGIKIICILKVWTGIASYNNIICASMLIDNIIATLQKLISSYPSISDLESKSFKQSITYSKSCKRFSE</sequence>
<proteinExistence type="predicted"/>
<dbReference type="EMBL" id="MBFS01001749">
    <property type="protein sequence ID" value="PVV00667.1"/>
    <property type="molecule type" value="Genomic_DNA"/>
</dbReference>
<gene>
    <name evidence="1" type="ORF">BB560_004940</name>
</gene>
<evidence type="ECO:0000313" key="1">
    <source>
        <dbReference type="EMBL" id="PVV00667.1"/>
    </source>
</evidence>
<accession>A0A2T9Z810</accession>
<evidence type="ECO:0000313" key="2">
    <source>
        <dbReference type="Proteomes" id="UP000245609"/>
    </source>
</evidence>
<comment type="caution">
    <text evidence="1">The sequence shown here is derived from an EMBL/GenBank/DDBJ whole genome shotgun (WGS) entry which is preliminary data.</text>
</comment>
<feature type="non-terminal residue" evidence="1">
    <location>
        <position position="122"/>
    </location>
</feature>
<name>A0A2T9Z810_9FUNG</name>
<dbReference type="Proteomes" id="UP000245609">
    <property type="component" value="Unassembled WGS sequence"/>
</dbReference>
<reference evidence="1 2" key="1">
    <citation type="journal article" date="2018" name="MBio">
        <title>Comparative Genomics Reveals the Core Gene Toolbox for the Fungus-Insect Symbiosis.</title>
        <authorList>
            <person name="Wang Y."/>
            <person name="Stata M."/>
            <person name="Wang W."/>
            <person name="Stajich J.E."/>
            <person name="White M.M."/>
            <person name="Moncalvo J.M."/>
        </authorList>
    </citation>
    <scope>NUCLEOTIDE SEQUENCE [LARGE SCALE GENOMIC DNA]</scope>
    <source>
        <strain evidence="1 2">SC-DP-2</strain>
    </source>
</reference>
<protein>
    <submittedName>
        <fullName evidence="1">Uncharacterized protein</fullName>
    </submittedName>
</protein>
<dbReference type="AlphaFoldDB" id="A0A2T9Z810"/>
<organism evidence="1 2">
    <name type="scientific">Smittium megazygosporum</name>
    <dbReference type="NCBI Taxonomy" id="133381"/>
    <lineage>
        <taxon>Eukaryota</taxon>
        <taxon>Fungi</taxon>
        <taxon>Fungi incertae sedis</taxon>
        <taxon>Zoopagomycota</taxon>
        <taxon>Kickxellomycotina</taxon>
        <taxon>Harpellomycetes</taxon>
        <taxon>Harpellales</taxon>
        <taxon>Legeriomycetaceae</taxon>
        <taxon>Smittium</taxon>
    </lineage>
</organism>
<keyword evidence="2" id="KW-1185">Reference proteome</keyword>
<feature type="non-terminal residue" evidence="1">
    <location>
        <position position="1"/>
    </location>
</feature>